<dbReference type="Gene3D" id="2.170.16.10">
    <property type="entry name" value="Hedgehog/Intein (Hint) domain"/>
    <property type="match status" value="1"/>
</dbReference>
<dbReference type="NCBIfam" id="TIGR01443">
    <property type="entry name" value="intein_Cterm"/>
    <property type="match status" value="1"/>
</dbReference>
<reference evidence="1" key="1">
    <citation type="submission" date="2022-10" db="EMBL/GenBank/DDBJ databases">
        <title>The complete genomes of actinobacterial strains from the NBC collection.</title>
        <authorList>
            <person name="Joergensen T.S."/>
            <person name="Alvarez Arevalo M."/>
            <person name="Sterndorff E.B."/>
            <person name="Faurdal D."/>
            <person name="Vuksanovic O."/>
            <person name="Mourched A.-S."/>
            <person name="Charusanti P."/>
            <person name="Shaw S."/>
            <person name="Blin K."/>
            <person name="Weber T."/>
        </authorList>
    </citation>
    <scope>NUCLEOTIDE SEQUENCE</scope>
    <source>
        <strain evidence="1">NBC_00283</strain>
    </source>
</reference>
<evidence type="ECO:0000313" key="1">
    <source>
        <dbReference type="EMBL" id="WUO50250.1"/>
    </source>
</evidence>
<proteinExistence type="predicted"/>
<dbReference type="Proteomes" id="UP001432075">
    <property type="component" value="Chromosome"/>
</dbReference>
<dbReference type="InterPro" id="IPR030934">
    <property type="entry name" value="Intein_C"/>
</dbReference>
<evidence type="ECO:0000313" key="2">
    <source>
        <dbReference type="Proteomes" id="UP001432075"/>
    </source>
</evidence>
<accession>A0ABZ1RUQ8</accession>
<dbReference type="PROSITE" id="PS50818">
    <property type="entry name" value="INTEIN_C_TER"/>
    <property type="match status" value="1"/>
</dbReference>
<keyword evidence="2" id="KW-1185">Reference proteome</keyword>
<dbReference type="RefSeq" id="WP_328777130.1">
    <property type="nucleotide sequence ID" value="NZ_CP108057.1"/>
</dbReference>
<dbReference type="SUPFAM" id="SSF51294">
    <property type="entry name" value="Hedgehog/intein (Hint) domain"/>
    <property type="match status" value="1"/>
</dbReference>
<name>A0ABZ1RUQ8_9ACTN</name>
<organism evidence="1 2">
    <name type="scientific">Streptomyces goshikiensis</name>
    <dbReference type="NCBI Taxonomy" id="1942"/>
    <lineage>
        <taxon>Bacteria</taxon>
        <taxon>Bacillati</taxon>
        <taxon>Actinomycetota</taxon>
        <taxon>Actinomycetes</taxon>
        <taxon>Kitasatosporales</taxon>
        <taxon>Streptomycetaceae</taxon>
        <taxon>Streptomyces</taxon>
    </lineage>
</organism>
<dbReference type="InterPro" id="IPR036844">
    <property type="entry name" value="Hint_dom_sf"/>
</dbReference>
<dbReference type="EMBL" id="CP108057">
    <property type="protein sequence ID" value="WUO50250.1"/>
    <property type="molecule type" value="Genomic_DNA"/>
</dbReference>
<gene>
    <name evidence="1" type="ORF">OHU17_32890</name>
</gene>
<protein>
    <submittedName>
        <fullName evidence="1">HINT domain-containing protein</fullName>
    </submittedName>
</protein>
<sequence length="184" mass="20232">MTSRYVAVAPSRTGSGSGLEAWVPANELRPGMRVQTPTGAWADVTDVRRWQQQATVHNLTVTNAHTYYVVAGETPVLVHNCNGNVKSGDWHHVFNRHSLSSRHPGKSRFSTDNTDTIRRQVEMALKNGERSSNGLKGGHLHEYDFGRTVGYDRAGKPLTGVRVVVRDKKIVTAFPIKIGSSSTP</sequence>